<organism evidence="2 3">
    <name type="scientific">Maricaulis virginensis</name>
    <dbReference type="NCBI Taxonomy" id="144022"/>
    <lineage>
        <taxon>Bacteria</taxon>
        <taxon>Pseudomonadati</taxon>
        <taxon>Pseudomonadota</taxon>
        <taxon>Alphaproteobacteria</taxon>
        <taxon>Maricaulales</taxon>
        <taxon>Maricaulaceae</taxon>
        <taxon>Maricaulis</taxon>
    </lineage>
</organism>
<dbReference type="Proteomes" id="UP001143486">
    <property type="component" value="Unassembled WGS sequence"/>
</dbReference>
<feature type="region of interest" description="Disordered" evidence="1">
    <location>
        <begin position="91"/>
        <end position="112"/>
    </location>
</feature>
<keyword evidence="3" id="KW-1185">Reference proteome</keyword>
<accession>A0A9W6IMJ0</accession>
<dbReference type="EMBL" id="BSFE01000002">
    <property type="protein sequence ID" value="GLK51666.1"/>
    <property type="molecule type" value="Genomic_DNA"/>
</dbReference>
<evidence type="ECO:0000313" key="2">
    <source>
        <dbReference type="EMBL" id="GLK51666.1"/>
    </source>
</evidence>
<reference evidence="2" key="1">
    <citation type="journal article" date="2014" name="Int. J. Syst. Evol. Microbiol.">
        <title>Complete genome sequence of Corynebacterium casei LMG S-19264T (=DSM 44701T), isolated from a smear-ripened cheese.</title>
        <authorList>
            <consortium name="US DOE Joint Genome Institute (JGI-PGF)"/>
            <person name="Walter F."/>
            <person name="Albersmeier A."/>
            <person name="Kalinowski J."/>
            <person name="Ruckert C."/>
        </authorList>
    </citation>
    <scope>NUCLEOTIDE SEQUENCE</scope>
    <source>
        <strain evidence="2">VKM B-1513</strain>
    </source>
</reference>
<protein>
    <submittedName>
        <fullName evidence="2">Uncharacterized protein</fullName>
    </submittedName>
</protein>
<dbReference type="AlphaFoldDB" id="A0A9W6IMJ0"/>
<sequence length="112" mass="12233">MGLAMSIQPARNATGTRALDREARRLLDRDMLTFCARQPQLAELAFTLADHGHTHVGHVASLTFFTILDLAGGDRALADELQHRLRHAGLDTGLSLPDWQPPTGDAIEPLLD</sequence>
<reference evidence="2" key="2">
    <citation type="submission" date="2023-01" db="EMBL/GenBank/DDBJ databases">
        <authorList>
            <person name="Sun Q."/>
            <person name="Evtushenko L."/>
        </authorList>
    </citation>
    <scope>NUCLEOTIDE SEQUENCE</scope>
    <source>
        <strain evidence="2">VKM B-1513</strain>
    </source>
</reference>
<proteinExistence type="predicted"/>
<name>A0A9W6IMJ0_9PROT</name>
<evidence type="ECO:0000256" key="1">
    <source>
        <dbReference type="SAM" id="MobiDB-lite"/>
    </source>
</evidence>
<evidence type="ECO:0000313" key="3">
    <source>
        <dbReference type="Proteomes" id="UP001143486"/>
    </source>
</evidence>
<gene>
    <name evidence="2" type="ORF">GCM10017621_11740</name>
</gene>
<comment type="caution">
    <text evidence="2">The sequence shown here is derived from an EMBL/GenBank/DDBJ whole genome shotgun (WGS) entry which is preliminary data.</text>
</comment>